<dbReference type="OrthoDB" id="8636856at2"/>
<evidence type="ECO:0000313" key="3">
    <source>
        <dbReference type="Proteomes" id="UP000217005"/>
    </source>
</evidence>
<keyword evidence="1" id="KW-0472">Membrane</keyword>
<dbReference type="AlphaFoldDB" id="A0A261SFI7"/>
<dbReference type="Proteomes" id="UP000217005">
    <property type="component" value="Unassembled WGS sequence"/>
</dbReference>
<feature type="transmembrane region" description="Helical" evidence="1">
    <location>
        <begin position="37"/>
        <end position="60"/>
    </location>
</feature>
<keyword evidence="1" id="KW-1133">Transmembrane helix</keyword>
<accession>A0A261SFI7</accession>
<feature type="transmembrane region" description="Helical" evidence="1">
    <location>
        <begin position="6"/>
        <end position="25"/>
    </location>
</feature>
<gene>
    <name evidence="2" type="ORF">CEG14_14230</name>
</gene>
<feature type="transmembrane region" description="Helical" evidence="1">
    <location>
        <begin position="75"/>
        <end position="96"/>
    </location>
</feature>
<proteinExistence type="predicted"/>
<protein>
    <submittedName>
        <fullName evidence="2">Preprotein translocase subunit TatB</fullName>
    </submittedName>
</protein>
<dbReference type="EMBL" id="NEVL01000003">
    <property type="protein sequence ID" value="OZI36179.1"/>
    <property type="molecule type" value="Genomic_DNA"/>
</dbReference>
<comment type="caution">
    <text evidence="2">The sequence shown here is derived from an EMBL/GenBank/DDBJ whole genome shotgun (WGS) entry which is preliminary data.</text>
</comment>
<evidence type="ECO:0000313" key="2">
    <source>
        <dbReference type="EMBL" id="OZI36179.1"/>
    </source>
</evidence>
<keyword evidence="1" id="KW-0812">Transmembrane</keyword>
<evidence type="ECO:0000256" key="1">
    <source>
        <dbReference type="SAM" id="Phobius"/>
    </source>
</evidence>
<name>A0A261SFI7_9BORD</name>
<reference evidence="2 3" key="1">
    <citation type="submission" date="2017-05" db="EMBL/GenBank/DDBJ databases">
        <title>Complete and WGS of Bordetella genogroups.</title>
        <authorList>
            <person name="Spilker T."/>
            <person name="LiPuma J."/>
        </authorList>
    </citation>
    <scope>NUCLEOTIDE SEQUENCE [LARGE SCALE GENOMIC DNA]</scope>
    <source>
        <strain evidence="2 3">AU17610</strain>
    </source>
</reference>
<dbReference type="RefSeq" id="WP_094826988.1">
    <property type="nucleotide sequence ID" value="NZ_NEVL01000003.1"/>
</dbReference>
<sequence>MIAKFLMIIAFLVLFMYVVLPRRGVANQAASRARRLFIALCAASVGALSGSLIALVVWLGANANAAPGQRSGGDALLGLSALLLVISLGCAVGAMMKRVR</sequence>
<organism evidence="2 3">
    <name type="scientific">Bordetella genomosp. 1</name>
    <dbReference type="NCBI Taxonomy" id="1395607"/>
    <lineage>
        <taxon>Bacteria</taxon>
        <taxon>Pseudomonadati</taxon>
        <taxon>Pseudomonadota</taxon>
        <taxon>Betaproteobacteria</taxon>
        <taxon>Burkholderiales</taxon>
        <taxon>Alcaligenaceae</taxon>
        <taxon>Bordetella</taxon>
    </lineage>
</organism>